<dbReference type="EMBL" id="JBHLTL010000011">
    <property type="protein sequence ID" value="MFC0590742.1"/>
    <property type="molecule type" value="Genomic_DNA"/>
</dbReference>
<feature type="domain" description="Transposase IS116/IS110/IS902 C-terminal" evidence="2">
    <location>
        <begin position="8"/>
        <end position="49"/>
    </location>
</feature>
<dbReference type="Proteomes" id="UP001589943">
    <property type="component" value="Unassembled WGS sequence"/>
</dbReference>
<dbReference type="RefSeq" id="WP_379482370.1">
    <property type="nucleotide sequence ID" value="NZ_JBHLTL010000011.1"/>
</dbReference>
<accession>A0ABV6PMV3</accession>
<keyword evidence="4" id="KW-1185">Reference proteome</keyword>
<evidence type="ECO:0000313" key="3">
    <source>
        <dbReference type="EMBL" id="MFC0590742.1"/>
    </source>
</evidence>
<dbReference type="InterPro" id="IPR003346">
    <property type="entry name" value="Transposase_20"/>
</dbReference>
<proteinExistence type="predicted"/>
<sequence length="101" mass="11117">MILPLGSGLRQKQNSSGGKERLGRVSKMGQRDLCRLLVLGAIAVVRWARRRGATPGTWLERMIATKQPKFVALALANKLARIAWSLMARRGVYQAPASYVA</sequence>
<evidence type="ECO:0000313" key="4">
    <source>
        <dbReference type="Proteomes" id="UP001589943"/>
    </source>
</evidence>
<comment type="caution">
    <text evidence="3">The sequence shown here is derived from an EMBL/GenBank/DDBJ whole genome shotgun (WGS) entry which is preliminary data.</text>
</comment>
<evidence type="ECO:0000256" key="1">
    <source>
        <dbReference type="SAM" id="MobiDB-lite"/>
    </source>
</evidence>
<feature type="region of interest" description="Disordered" evidence="1">
    <location>
        <begin position="1"/>
        <end position="24"/>
    </location>
</feature>
<gene>
    <name evidence="3" type="ORF">ACFFF7_15130</name>
</gene>
<name>A0ABV6PMV3_9SPHN</name>
<evidence type="ECO:0000259" key="2">
    <source>
        <dbReference type="Pfam" id="PF02371"/>
    </source>
</evidence>
<protein>
    <submittedName>
        <fullName evidence="3">Transposase</fullName>
    </submittedName>
</protein>
<reference evidence="3 4" key="1">
    <citation type="submission" date="2024-09" db="EMBL/GenBank/DDBJ databases">
        <authorList>
            <person name="Sun Q."/>
            <person name="Mori K."/>
        </authorList>
    </citation>
    <scope>NUCLEOTIDE SEQUENCE [LARGE SCALE GENOMIC DNA]</scope>
    <source>
        <strain evidence="3 4">NCAIM B.02537</strain>
    </source>
</reference>
<dbReference type="Pfam" id="PF02371">
    <property type="entry name" value="Transposase_20"/>
    <property type="match status" value="1"/>
</dbReference>
<organism evidence="3 4">
    <name type="scientific">Novosphingobium aquiterrae</name>
    <dbReference type="NCBI Taxonomy" id="624388"/>
    <lineage>
        <taxon>Bacteria</taxon>
        <taxon>Pseudomonadati</taxon>
        <taxon>Pseudomonadota</taxon>
        <taxon>Alphaproteobacteria</taxon>
        <taxon>Sphingomonadales</taxon>
        <taxon>Sphingomonadaceae</taxon>
        <taxon>Novosphingobium</taxon>
    </lineage>
</organism>